<reference evidence="2" key="1">
    <citation type="journal article" date="2021" name="Proc. Natl. Acad. Sci. U.S.A.">
        <title>A Catalog of Tens of Thousands of Viruses from Human Metagenomes Reveals Hidden Associations with Chronic Diseases.</title>
        <authorList>
            <person name="Tisza M.J."/>
            <person name="Buck C.B."/>
        </authorList>
    </citation>
    <scope>NUCLEOTIDE SEQUENCE</scope>
    <source>
        <strain evidence="2">CtOZu12</strain>
    </source>
</reference>
<dbReference type="EMBL" id="BK029940">
    <property type="protein sequence ID" value="DAD55896.1"/>
    <property type="molecule type" value="Genomic_DNA"/>
</dbReference>
<evidence type="ECO:0000313" key="2">
    <source>
        <dbReference type="EMBL" id="DAD55896.1"/>
    </source>
</evidence>
<organism evidence="2">
    <name type="scientific">Bacteriophage sp</name>
    <dbReference type="NCBI Taxonomy" id="38018"/>
    <lineage>
        <taxon>Viruses</taxon>
    </lineage>
</organism>
<sequence length="102" mass="12049">MTVKEYNEWRKEFGHVQVLLYAFPNVLKKIGNEDLIKELKILGYDEHTLDFLNSAMDIWEKVEKEELMKDMNVQPDPDTIPVPKKIPIAPEKPPKKPSYYNF</sequence>
<protein>
    <submittedName>
        <fullName evidence="2">Uncharacterized protein</fullName>
    </submittedName>
</protein>
<proteinExistence type="predicted"/>
<accession>A0A8D9PEQ5</accession>
<evidence type="ECO:0000256" key="1">
    <source>
        <dbReference type="SAM" id="MobiDB-lite"/>
    </source>
</evidence>
<feature type="region of interest" description="Disordered" evidence="1">
    <location>
        <begin position="71"/>
        <end position="102"/>
    </location>
</feature>
<name>A0A8D9PEQ5_9VIRU</name>